<evidence type="ECO:0000313" key="4">
    <source>
        <dbReference type="Proteomes" id="UP001243420"/>
    </source>
</evidence>
<dbReference type="PROSITE" id="PS51724">
    <property type="entry name" value="SPOR"/>
    <property type="match status" value="1"/>
</dbReference>
<dbReference type="InterPro" id="IPR007730">
    <property type="entry name" value="SPOR-like_dom"/>
</dbReference>
<evidence type="ECO:0000256" key="1">
    <source>
        <dbReference type="SAM" id="MobiDB-lite"/>
    </source>
</evidence>
<feature type="domain" description="SPOR" evidence="2">
    <location>
        <begin position="263"/>
        <end position="342"/>
    </location>
</feature>
<proteinExistence type="predicted"/>
<keyword evidence="4" id="KW-1185">Reference proteome</keyword>
<gene>
    <name evidence="3" type="ORF">P8627_15455</name>
</gene>
<feature type="region of interest" description="Disordered" evidence="1">
    <location>
        <begin position="210"/>
        <end position="232"/>
    </location>
</feature>
<name>A0ABY8LGW2_9RHOB</name>
<evidence type="ECO:0000259" key="2">
    <source>
        <dbReference type="PROSITE" id="PS51724"/>
    </source>
</evidence>
<sequence>MANAGSDATRAAPVGSSVQLIERDVEAPEVFQTTDRALWDGRPSLGGVWVAAPDVTDPERVIIRNEENGRFVIGALFKRERANPGPVLQLSSDAAAALGVLAGAPTTLDIVALRREEVPDPVAAPAVSAPELAEAAPAPQEEIVQTAAAPEPQPELDEAEAIVSTAMAALDASDADADVAAEPPMIEPAAMPERPRGNFFGRLFGGNQRRAARDTAPAVDPVPSGLIPDGTETPVATAAAPSVATTPLATTASGTPTRAPAPVAGLDQAYVQIGIFSVEENARNTATALSGAGVLPTVVEEQSSGRTFWRVIVGPATSAGDRAAVIRKAKDLGFTDAFAVRS</sequence>
<protein>
    <submittedName>
        <fullName evidence="3">SPOR domain-containing protein</fullName>
    </submittedName>
</protein>
<reference evidence="3 4" key="1">
    <citation type="submission" date="2023-04" db="EMBL/GenBank/DDBJ databases">
        <title>Jannaschia ovalis sp. nov., a marine bacterium isolated from sea tidal flat.</title>
        <authorList>
            <person name="Kwon D.Y."/>
            <person name="Kim J.-J."/>
        </authorList>
    </citation>
    <scope>NUCLEOTIDE SEQUENCE [LARGE SCALE GENOMIC DNA]</scope>
    <source>
        <strain evidence="3 4">GRR-S6-38</strain>
    </source>
</reference>
<evidence type="ECO:0000313" key="3">
    <source>
        <dbReference type="EMBL" id="WGH80401.1"/>
    </source>
</evidence>
<dbReference type="EMBL" id="CP122537">
    <property type="protein sequence ID" value="WGH80401.1"/>
    <property type="molecule type" value="Genomic_DNA"/>
</dbReference>
<accession>A0ABY8LGW2</accession>
<dbReference type="Proteomes" id="UP001243420">
    <property type="component" value="Chromosome"/>
</dbReference>
<dbReference type="SUPFAM" id="SSF110997">
    <property type="entry name" value="Sporulation related repeat"/>
    <property type="match status" value="1"/>
</dbReference>
<dbReference type="Pfam" id="PF05036">
    <property type="entry name" value="SPOR"/>
    <property type="match status" value="1"/>
</dbReference>
<dbReference type="Gene3D" id="3.30.70.1070">
    <property type="entry name" value="Sporulation related repeat"/>
    <property type="match status" value="1"/>
</dbReference>
<organism evidence="3 4">
    <name type="scientific">Jannaschia ovalis</name>
    <dbReference type="NCBI Taxonomy" id="3038773"/>
    <lineage>
        <taxon>Bacteria</taxon>
        <taxon>Pseudomonadati</taxon>
        <taxon>Pseudomonadota</taxon>
        <taxon>Alphaproteobacteria</taxon>
        <taxon>Rhodobacterales</taxon>
        <taxon>Roseobacteraceae</taxon>
        <taxon>Jannaschia</taxon>
    </lineage>
</organism>
<dbReference type="InterPro" id="IPR036680">
    <property type="entry name" value="SPOR-like_sf"/>
</dbReference>